<dbReference type="PANTHER" id="PTHR20843:SF0">
    <property type="entry name" value="PROTEIN AVEUGLE"/>
    <property type="match status" value="1"/>
</dbReference>
<dbReference type="AlphaFoldDB" id="A0A667Z745"/>
<dbReference type="GO" id="GO:0007169">
    <property type="term" value="P:cell surface receptor protein tyrosine kinase signaling pathway"/>
    <property type="evidence" value="ECO:0007669"/>
    <property type="project" value="TreeGrafter"/>
</dbReference>
<dbReference type="Pfam" id="PF07647">
    <property type="entry name" value="SAM_2"/>
    <property type="match status" value="1"/>
</dbReference>
<reference evidence="2" key="1">
    <citation type="submission" date="2019-06" db="EMBL/GenBank/DDBJ databases">
        <authorList>
            <consortium name="Wellcome Sanger Institute Data Sharing"/>
        </authorList>
    </citation>
    <scope>NUCLEOTIDE SEQUENCE [LARGE SCALE GENOMIC DNA]</scope>
</reference>
<sequence length="109" mass="12693">ETVSSSRVKEKDTCCRVMGLSKRVSFWSVEEVLDWVQEYYPAQLNTLHTAFIKHSITGRALLRMKEHHLERLGVESKEQQEILQDVLLLRVQEELENLNDIYAGEASDF</sequence>
<dbReference type="PROSITE" id="PS50105">
    <property type="entry name" value="SAM_DOMAIN"/>
    <property type="match status" value="1"/>
</dbReference>
<organism evidence="2 3">
    <name type="scientific">Myripristis murdjan</name>
    <name type="common">pinecone soldierfish</name>
    <dbReference type="NCBI Taxonomy" id="586833"/>
    <lineage>
        <taxon>Eukaryota</taxon>
        <taxon>Metazoa</taxon>
        <taxon>Chordata</taxon>
        <taxon>Craniata</taxon>
        <taxon>Vertebrata</taxon>
        <taxon>Euteleostomi</taxon>
        <taxon>Actinopterygii</taxon>
        <taxon>Neopterygii</taxon>
        <taxon>Teleostei</taxon>
        <taxon>Neoteleostei</taxon>
        <taxon>Acanthomorphata</taxon>
        <taxon>Holocentriformes</taxon>
        <taxon>Holocentridae</taxon>
        <taxon>Myripristis</taxon>
    </lineage>
</organism>
<evidence type="ECO:0000259" key="1">
    <source>
        <dbReference type="PROSITE" id="PS50105"/>
    </source>
</evidence>
<dbReference type="Proteomes" id="UP000472263">
    <property type="component" value="Chromosome 24"/>
</dbReference>
<dbReference type="InterPro" id="IPR001660">
    <property type="entry name" value="SAM"/>
</dbReference>
<dbReference type="GeneTree" id="ENSGT00940000177410"/>
<dbReference type="SUPFAM" id="SSF47769">
    <property type="entry name" value="SAM/Pointed domain"/>
    <property type="match status" value="1"/>
</dbReference>
<keyword evidence="3" id="KW-1185">Reference proteome</keyword>
<accession>A0A667Z745</accession>
<protein>
    <recommendedName>
        <fullName evidence="1">SAM domain-containing protein</fullName>
    </recommendedName>
</protein>
<evidence type="ECO:0000313" key="3">
    <source>
        <dbReference type="Proteomes" id="UP000472263"/>
    </source>
</evidence>
<dbReference type="Gene3D" id="1.10.150.50">
    <property type="entry name" value="Transcription Factor, Ets-1"/>
    <property type="match status" value="1"/>
</dbReference>
<reference evidence="2" key="3">
    <citation type="submission" date="2025-09" db="UniProtKB">
        <authorList>
            <consortium name="Ensembl"/>
        </authorList>
    </citation>
    <scope>IDENTIFICATION</scope>
</reference>
<dbReference type="InterPro" id="IPR052268">
    <property type="entry name" value="SAM_domain-containing_protein"/>
</dbReference>
<reference evidence="2" key="2">
    <citation type="submission" date="2025-08" db="UniProtKB">
        <authorList>
            <consortium name="Ensembl"/>
        </authorList>
    </citation>
    <scope>IDENTIFICATION</scope>
</reference>
<dbReference type="Ensembl" id="ENSMMDT00005036868.1">
    <property type="protein sequence ID" value="ENSMMDP00005036082.1"/>
    <property type="gene ID" value="ENSMMDG00005016920.1"/>
</dbReference>
<proteinExistence type="predicted"/>
<dbReference type="InParanoid" id="A0A667Z745"/>
<dbReference type="SMART" id="SM00454">
    <property type="entry name" value="SAM"/>
    <property type="match status" value="1"/>
</dbReference>
<feature type="domain" description="SAM" evidence="1">
    <location>
        <begin position="27"/>
        <end position="83"/>
    </location>
</feature>
<name>A0A667Z745_9TELE</name>
<dbReference type="InterPro" id="IPR013761">
    <property type="entry name" value="SAM/pointed_sf"/>
</dbReference>
<evidence type="ECO:0000313" key="2">
    <source>
        <dbReference type="Ensembl" id="ENSMMDP00005036082.1"/>
    </source>
</evidence>
<dbReference type="GO" id="GO:0009898">
    <property type="term" value="C:cytoplasmic side of plasma membrane"/>
    <property type="evidence" value="ECO:0007669"/>
    <property type="project" value="TreeGrafter"/>
</dbReference>
<dbReference type="PANTHER" id="PTHR20843">
    <property type="entry name" value="STERILE ALPHA MOTIF DOMAIN CONTAINING PROTEIN 10"/>
    <property type="match status" value="1"/>
</dbReference>